<organism evidence="9 10">
    <name type="scientific">Hondaea fermentalgiana</name>
    <dbReference type="NCBI Taxonomy" id="2315210"/>
    <lineage>
        <taxon>Eukaryota</taxon>
        <taxon>Sar</taxon>
        <taxon>Stramenopiles</taxon>
        <taxon>Bigyra</taxon>
        <taxon>Labyrinthulomycetes</taxon>
        <taxon>Thraustochytrida</taxon>
        <taxon>Thraustochytriidae</taxon>
        <taxon>Hondaea</taxon>
    </lineage>
</organism>
<evidence type="ECO:0000256" key="7">
    <source>
        <dbReference type="ARBA" id="ARBA00023242"/>
    </source>
</evidence>
<comment type="subcellular location">
    <subcellularLocation>
        <location evidence="2">Cytoplasm</location>
    </subcellularLocation>
    <subcellularLocation>
        <location evidence="1">Nucleus</location>
    </subcellularLocation>
</comment>
<dbReference type="Pfam" id="PF25780">
    <property type="entry name" value="TPR_IPO5"/>
    <property type="match status" value="1"/>
</dbReference>
<dbReference type="GO" id="GO:0006606">
    <property type="term" value="P:protein import into nucleus"/>
    <property type="evidence" value="ECO:0007669"/>
    <property type="project" value="InterPro"/>
</dbReference>
<evidence type="ECO:0000256" key="6">
    <source>
        <dbReference type="ARBA" id="ARBA00022927"/>
    </source>
</evidence>
<reference evidence="9 10" key="1">
    <citation type="submission" date="2017-12" db="EMBL/GenBank/DDBJ databases">
        <title>Sequencing, de novo assembly and annotation of complete genome of a new Thraustochytrid species, strain FCC1311.</title>
        <authorList>
            <person name="Sedici K."/>
            <person name="Godart F."/>
            <person name="Aiese Cigliano R."/>
            <person name="Sanseverino W."/>
            <person name="Barakat M."/>
            <person name="Ortet P."/>
            <person name="Marechal E."/>
            <person name="Cagnac O."/>
            <person name="Amato A."/>
        </authorList>
    </citation>
    <scope>NUCLEOTIDE SEQUENCE [LARGE SCALE GENOMIC DNA]</scope>
</reference>
<gene>
    <name evidence="9" type="ORF">FCC1311_009402</name>
</gene>
<evidence type="ECO:0000256" key="1">
    <source>
        <dbReference type="ARBA" id="ARBA00004123"/>
    </source>
</evidence>
<dbReference type="Gene3D" id="1.25.10.10">
    <property type="entry name" value="Leucine-rich Repeat Variant"/>
    <property type="match status" value="1"/>
</dbReference>
<dbReference type="InterPro" id="IPR016024">
    <property type="entry name" value="ARM-type_fold"/>
</dbReference>
<name>A0A2R5G152_9STRA</name>
<evidence type="ECO:0000313" key="9">
    <source>
        <dbReference type="EMBL" id="GBG24722.1"/>
    </source>
</evidence>
<dbReference type="OrthoDB" id="543373at2759"/>
<proteinExistence type="predicted"/>
<dbReference type="PANTHER" id="PTHR10527">
    <property type="entry name" value="IMPORTIN BETA"/>
    <property type="match status" value="1"/>
</dbReference>
<dbReference type="GO" id="GO:0005737">
    <property type="term" value="C:cytoplasm"/>
    <property type="evidence" value="ECO:0007669"/>
    <property type="project" value="UniProtKB-SubCell"/>
</dbReference>
<keyword evidence="7" id="KW-0539">Nucleus</keyword>
<keyword evidence="4" id="KW-0963">Cytoplasm</keyword>
<evidence type="ECO:0000256" key="5">
    <source>
        <dbReference type="ARBA" id="ARBA00022737"/>
    </source>
</evidence>
<protein>
    <submittedName>
        <fullName evidence="9">Importin-5</fullName>
    </submittedName>
</protein>
<feature type="domain" description="IPO4/5-like TPR repeats" evidence="8">
    <location>
        <begin position="96"/>
        <end position="252"/>
    </location>
</feature>
<keyword evidence="5" id="KW-0677">Repeat</keyword>
<evidence type="ECO:0000256" key="4">
    <source>
        <dbReference type="ARBA" id="ARBA00022490"/>
    </source>
</evidence>
<dbReference type="AlphaFoldDB" id="A0A2R5G152"/>
<evidence type="ECO:0000256" key="2">
    <source>
        <dbReference type="ARBA" id="ARBA00004496"/>
    </source>
</evidence>
<dbReference type="InterPro" id="IPR011989">
    <property type="entry name" value="ARM-like"/>
</dbReference>
<comment type="caution">
    <text evidence="9">The sequence shown here is derived from an EMBL/GenBank/DDBJ whole genome shotgun (WGS) entry which is preliminary data.</text>
</comment>
<dbReference type="InterPro" id="IPR057672">
    <property type="entry name" value="TPR_IPO4/5"/>
</dbReference>
<keyword evidence="6" id="KW-0653">Protein transport</keyword>
<accession>A0A2R5G152</accession>
<dbReference type="InterPro" id="IPR040122">
    <property type="entry name" value="Importin_beta"/>
</dbReference>
<dbReference type="Proteomes" id="UP000241890">
    <property type="component" value="Unassembled WGS sequence"/>
</dbReference>
<keyword evidence="10" id="KW-1185">Reference proteome</keyword>
<evidence type="ECO:0000256" key="3">
    <source>
        <dbReference type="ARBA" id="ARBA00022448"/>
    </source>
</evidence>
<sequence length="1226" mass="134165">MEGLLRSLQSNNNAERDAAEKQFVQALASDVRSTMNNLLQLVLVSPDAAICQFGAVLFRGQLTRKKTGEKWWKTLSNDEKENLRSVLLGRLQSAPTPKTKRQVSQIVAQVARMSFDQNGNDHWPTLLGNLAQMCSSSDEGGATAHVAVITIEELMKTVPAKVEVGTTPFELRDLLTKLMTSPPNDSIQVRIAAVSAGACLLTFLDEDDASEFHAIVPAALNVVTAVGNNEELLLKWCESVIEMIQNQPRLVHKSNVAEPLVKTMLELGAAAANNGSEDVQKQSLEVCVQIAMELPLAIKANQELIKSLLESCIRLTLSVDEDEDEDDFAKVEGAATEDTLYDHGFRALYLLIENIGEDLTVPLLFPMIHQLLAASGDWRRERAGISALNSLAYTSGKLLYENLQSVLERLVPFVNNPNTKMRVRHVALDTLSTLLFVYSDASTLYDEDEDSDETGFDSSGNNERPNVQSLFGPMLLECITKTLEPPQSKSPAQWAFASKGALAVAYFCSGSEDGKGAELLSNFTQPILERLIGLIKASSALQQQQTAQHGFALVDGAVDVADVTGSCVQAVGAVAKALGEDFTPFYDTFMPLVKELYSHQEQAVAESKQHMANHGAGKVSTERSTWNEKQSHLLGLIMECLSLMGMAVGASKFMPDAGALMEFVLRYMDSEWAKGDTDRNAQVASLATNICVCMGDSVDEAVLGKIMPRFIEWANKSHYHEVDEAELEKLQEEDEDEDEDPDHSKQYVMTEEGVLCINTFLFKDRLRVTELIHTLVADLGLKLMPWAGDIAKLFIELLNGGVTSPDFQLYAVYGIGCLVTAVGKWLNQQGTEVNAARREFSQTLFQKSLESCVNNLVDGFLEAANEDEQRQEEQAMGKEMDEDEDQSSLLLTATANQITEILRAGFESGGLTETNIDRMCNDSYSRERYMPIFNVPQDQLENTIATLVSLMRSSCDRPRGKPWWKDSHNHEVMDSLAESVGLLVKAHGEAALEPFAKHVLPIADRLLDAPLSKDPASGVTPSLKAVGLFFLDDVIEHGGPRAAELVNKAMPHLLRHADAANNGLRQASLFGLGVCVQHGGTYVDPYMEQIVQALVKAIEAQGARTGFGASATDNAISALLKCIIFKNATSITAKFLTYPPCTSDALESRIVHYRLYRALATQNATFMPHADRIRQILIEACSNDTGLSTKTGAFDEETAIVSNETRAWVHTNLGGPAPGQAPVPPS</sequence>
<dbReference type="SUPFAM" id="SSF48371">
    <property type="entry name" value="ARM repeat"/>
    <property type="match status" value="2"/>
</dbReference>
<keyword evidence="3" id="KW-0813">Transport</keyword>
<dbReference type="EMBL" id="BEYU01000008">
    <property type="protein sequence ID" value="GBG24722.1"/>
    <property type="molecule type" value="Genomic_DNA"/>
</dbReference>
<evidence type="ECO:0000259" key="8">
    <source>
        <dbReference type="Pfam" id="PF25780"/>
    </source>
</evidence>
<evidence type="ECO:0000313" key="10">
    <source>
        <dbReference type="Proteomes" id="UP000241890"/>
    </source>
</evidence>
<dbReference type="InParanoid" id="A0A2R5G152"/>